<dbReference type="EMBL" id="JAAXOY010000083">
    <property type="protein sequence ID" value="NKY38983.1"/>
    <property type="molecule type" value="Genomic_DNA"/>
</dbReference>
<dbReference type="InterPro" id="IPR036388">
    <property type="entry name" value="WH-like_DNA-bd_sf"/>
</dbReference>
<comment type="caution">
    <text evidence="1">The sequence shown here is derived from an EMBL/GenBank/DDBJ whole genome shotgun (WGS) entry which is preliminary data.</text>
</comment>
<evidence type="ECO:0000313" key="2">
    <source>
        <dbReference type="Proteomes" id="UP000777774"/>
    </source>
</evidence>
<dbReference type="InterPro" id="IPR036390">
    <property type="entry name" value="WH_DNA-bd_sf"/>
</dbReference>
<evidence type="ECO:0000313" key="1">
    <source>
        <dbReference type="EMBL" id="NKY38983.1"/>
    </source>
</evidence>
<accession>A0ABX1JXD4</accession>
<dbReference type="Proteomes" id="UP000777774">
    <property type="component" value="Unassembled WGS sequence"/>
</dbReference>
<proteinExistence type="predicted"/>
<gene>
    <name evidence="1" type="ORF">HGA02_05380</name>
</gene>
<feature type="non-terminal residue" evidence="1">
    <location>
        <position position="1"/>
    </location>
</feature>
<name>A0ABX1JXD4_9CELL</name>
<keyword evidence="2" id="KW-1185">Reference proteome</keyword>
<sequence length="60" mass="6354">RNSVALTPAGHRRLAELHAVVLAAQDDVLAPLDPDERALLARLLARLAGAPLPDEERAAP</sequence>
<organism evidence="1 2">
    <name type="scientific">Cellulomonas septica</name>
    <dbReference type="NCBI Taxonomy" id="285080"/>
    <lineage>
        <taxon>Bacteria</taxon>
        <taxon>Bacillati</taxon>
        <taxon>Actinomycetota</taxon>
        <taxon>Actinomycetes</taxon>
        <taxon>Micrococcales</taxon>
        <taxon>Cellulomonadaceae</taxon>
        <taxon>Cellulomonas</taxon>
    </lineage>
</organism>
<protein>
    <submittedName>
        <fullName evidence="1">MarR family transcriptional regulator</fullName>
    </submittedName>
</protein>
<reference evidence="1 2" key="1">
    <citation type="submission" date="2020-04" db="EMBL/GenBank/DDBJ databases">
        <title>MicrobeNet Type strains.</title>
        <authorList>
            <person name="Nicholson A.C."/>
        </authorList>
    </citation>
    <scope>NUCLEOTIDE SEQUENCE [LARGE SCALE GENOMIC DNA]</scope>
    <source>
        <strain evidence="1 2">ATCC BAA-787</strain>
    </source>
</reference>
<dbReference type="SUPFAM" id="SSF46785">
    <property type="entry name" value="Winged helix' DNA-binding domain"/>
    <property type="match status" value="1"/>
</dbReference>
<dbReference type="Gene3D" id="1.10.10.10">
    <property type="entry name" value="Winged helix-like DNA-binding domain superfamily/Winged helix DNA-binding domain"/>
    <property type="match status" value="1"/>
</dbReference>